<sequence length="177" mass="19563">MPAIISVGIVATLFEQVIVGIPWLHSYQFFTIGVLLAFAYSLLPIIVFRNEISRLEIASPKSWMLSDLGVLATLWFTPWIGAVAGLFSTRFAYIATLLLAVCVVLGSVLRTDTLSLLLFAQFIAQTALWTVFSGTRAQHLLFVLDTPTSFKMLLASILSLMLTALFLQRFKSNSAQD</sequence>
<accession>A0A1L7D6A6</accession>
<organism evidence="2 3">
    <name type="scientific">Corynebacterium phocae</name>
    <dbReference type="NCBI Taxonomy" id="161895"/>
    <lineage>
        <taxon>Bacteria</taxon>
        <taxon>Bacillati</taxon>
        <taxon>Actinomycetota</taxon>
        <taxon>Actinomycetes</taxon>
        <taxon>Mycobacteriales</taxon>
        <taxon>Corynebacteriaceae</taxon>
        <taxon>Corynebacterium</taxon>
    </lineage>
</organism>
<feature type="transmembrane region" description="Helical" evidence="1">
    <location>
        <begin position="91"/>
        <end position="109"/>
    </location>
</feature>
<gene>
    <name evidence="2" type="ORF">CPHO_05660</name>
</gene>
<feature type="transmembrane region" description="Helical" evidence="1">
    <location>
        <begin position="116"/>
        <end position="132"/>
    </location>
</feature>
<keyword evidence="1" id="KW-1133">Transmembrane helix</keyword>
<keyword evidence="1" id="KW-0812">Transmembrane</keyword>
<keyword evidence="1" id="KW-0472">Membrane</keyword>
<protein>
    <submittedName>
        <fullName evidence="2">Uncharacterized protein</fullName>
    </submittedName>
</protein>
<dbReference type="KEGG" id="cpho:CPHO_05660"/>
<dbReference type="AlphaFoldDB" id="A0A1L7D6A6"/>
<dbReference type="EMBL" id="CP009249">
    <property type="protein sequence ID" value="APT93696.1"/>
    <property type="molecule type" value="Genomic_DNA"/>
</dbReference>
<proteinExistence type="predicted"/>
<feature type="transmembrane region" description="Helical" evidence="1">
    <location>
        <begin position="68"/>
        <end position="85"/>
    </location>
</feature>
<feature type="transmembrane region" description="Helical" evidence="1">
    <location>
        <begin position="152"/>
        <end position="170"/>
    </location>
</feature>
<dbReference type="Proteomes" id="UP000185491">
    <property type="component" value="Chromosome"/>
</dbReference>
<keyword evidence="3" id="KW-1185">Reference proteome</keyword>
<name>A0A1L7D6A6_9CORY</name>
<evidence type="ECO:0000256" key="1">
    <source>
        <dbReference type="SAM" id="Phobius"/>
    </source>
</evidence>
<evidence type="ECO:0000313" key="3">
    <source>
        <dbReference type="Proteomes" id="UP000185491"/>
    </source>
</evidence>
<reference evidence="2 3" key="1">
    <citation type="submission" date="2014-08" db="EMBL/GenBank/DDBJ databases">
        <title>Complete genome sequence of Corynebacterium phocae M408/89/1(T)(=DSM 44612(T)), isolated from the common seal (Phoca vitulina).</title>
        <authorList>
            <person name="Ruckert C."/>
            <person name="Albersmeier A."/>
            <person name="Winkler A."/>
            <person name="Kalinowski J."/>
        </authorList>
    </citation>
    <scope>NUCLEOTIDE SEQUENCE [LARGE SCALE GENOMIC DNA]</scope>
    <source>
        <strain evidence="2 3">M408/89/1</strain>
    </source>
</reference>
<feature type="transmembrane region" description="Helical" evidence="1">
    <location>
        <begin position="29"/>
        <end position="48"/>
    </location>
</feature>
<evidence type="ECO:0000313" key="2">
    <source>
        <dbReference type="EMBL" id="APT93696.1"/>
    </source>
</evidence>